<dbReference type="Gene3D" id="2.10.60.10">
    <property type="entry name" value="CD59"/>
    <property type="match status" value="1"/>
</dbReference>
<accession>L9JCP1</accession>
<dbReference type="InterPro" id="IPR035076">
    <property type="entry name" value="Toxin/TOLIP"/>
</dbReference>
<dbReference type="EMBL" id="KB321070">
    <property type="protein sequence ID" value="ELW48113.1"/>
    <property type="molecule type" value="Genomic_DNA"/>
</dbReference>
<feature type="domain" description="Snake toxin/toxin-like" evidence="1">
    <location>
        <begin position="54"/>
        <end position="131"/>
    </location>
</feature>
<dbReference type="Proteomes" id="UP000011518">
    <property type="component" value="Unassembled WGS sequence"/>
</dbReference>
<protein>
    <submittedName>
        <fullName evidence="2">Ly6/PLAUR domain-containing protein 2</fullName>
    </submittedName>
</protein>
<gene>
    <name evidence="2" type="ORF">TREES_T100000997</name>
</gene>
<sequence>MAVRTRKGILGLVVPASALGRPRVRRPEQWDCVGLLPVLLALLKAACGELTVALQGYTCQKPRSVGSCVTVTTCNANKTMCKIALCSLGAVYVFLRDSTGIQLCVSKHERAHLDSTRQTCPVSCCDTEQCNMNQTLTPGSPCSPVQPGPRPRP</sequence>
<keyword evidence="3" id="KW-1185">Reference proteome</keyword>
<organism evidence="2 3">
    <name type="scientific">Tupaia chinensis</name>
    <name type="common">Chinese tree shrew</name>
    <name type="synonym">Tupaia belangeri chinensis</name>
    <dbReference type="NCBI Taxonomy" id="246437"/>
    <lineage>
        <taxon>Eukaryota</taxon>
        <taxon>Metazoa</taxon>
        <taxon>Chordata</taxon>
        <taxon>Craniata</taxon>
        <taxon>Vertebrata</taxon>
        <taxon>Euteleostomi</taxon>
        <taxon>Mammalia</taxon>
        <taxon>Eutheria</taxon>
        <taxon>Euarchontoglires</taxon>
        <taxon>Scandentia</taxon>
        <taxon>Tupaiidae</taxon>
        <taxon>Tupaia</taxon>
    </lineage>
</organism>
<reference evidence="3" key="2">
    <citation type="journal article" date="2013" name="Nat. Commun.">
        <title>Genome of the Chinese tree shrew.</title>
        <authorList>
            <person name="Fan Y."/>
            <person name="Huang Z.Y."/>
            <person name="Cao C.C."/>
            <person name="Chen C.S."/>
            <person name="Chen Y.X."/>
            <person name="Fan D.D."/>
            <person name="He J."/>
            <person name="Hou H.L."/>
            <person name="Hu L."/>
            <person name="Hu X.T."/>
            <person name="Jiang X.T."/>
            <person name="Lai R."/>
            <person name="Lang Y.S."/>
            <person name="Liang B."/>
            <person name="Liao S.G."/>
            <person name="Mu D."/>
            <person name="Ma Y.Y."/>
            <person name="Niu Y.Y."/>
            <person name="Sun X.Q."/>
            <person name="Xia J.Q."/>
            <person name="Xiao J."/>
            <person name="Xiong Z.Q."/>
            <person name="Xu L."/>
            <person name="Yang L."/>
            <person name="Zhang Y."/>
            <person name="Zhao W."/>
            <person name="Zhao X.D."/>
            <person name="Zheng Y.T."/>
            <person name="Zhou J.M."/>
            <person name="Zhu Y.B."/>
            <person name="Zhang G.J."/>
            <person name="Wang J."/>
            <person name="Yao Y.G."/>
        </authorList>
    </citation>
    <scope>NUCLEOTIDE SEQUENCE [LARGE SCALE GENOMIC DNA]</scope>
</reference>
<evidence type="ECO:0000313" key="2">
    <source>
        <dbReference type="EMBL" id="ELW48113.1"/>
    </source>
</evidence>
<dbReference type="SUPFAM" id="SSF57302">
    <property type="entry name" value="Snake toxin-like"/>
    <property type="match status" value="1"/>
</dbReference>
<dbReference type="STRING" id="246437.L9JCP1"/>
<dbReference type="InParanoid" id="L9JCP1"/>
<name>L9JCP1_TUPCH</name>
<evidence type="ECO:0000259" key="1">
    <source>
        <dbReference type="Pfam" id="PF00087"/>
    </source>
</evidence>
<evidence type="ECO:0000313" key="3">
    <source>
        <dbReference type="Proteomes" id="UP000011518"/>
    </source>
</evidence>
<dbReference type="InterPro" id="IPR045860">
    <property type="entry name" value="Snake_toxin-like_sf"/>
</dbReference>
<dbReference type="AlphaFoldDB" id="L9JCP1"/>
<dbReference type="Pfam" id="PF00087">
    <property type="entry name" value="Toxin_TOLIP"/>
    <property type="match status" value="1"/>
</dbReference>
<proteinExistence type="predicted"/>
<reference evidence="3" key="1">
    <citation type="submission" date="2012-07" db="EMBL/GenBank/DDBJ databases">
        <title>Genome of the Chinese tree shrew, a rising model animal genetically related to primates.</title>
        <authorList>
            <person name="Zhang G."/>
            <person name="Fan Y."/>
            <person name="Yao Y."/>
            <person name="Huang Z."/>
        </authorList>
    </citation>
    <scope>NUCLEOTIDE SEQUENCE [LARGE SCALE GENOMIC DNA]</scope>
</reference>